<dbReference type="EMBL" id="CP032869">
    <property type="protein sequence ID" value="AYL95257.1"/>
    <property type="molecule type" value="Genomic_DNA"/>
</dbReference>
<dbReference type="SUPFAM" id="SSF53756">
    <property type="entry name" value="UDP-Glycosyltransferase/glycogen phosphorylase"/>
    <property type="match status" value="1"/>
</dbReference>
<dbReference type="Gene3D" id="3.40.50.2000">
    <property type="entry name" value="Glycogen Phosphorylase B"/>
    <property type="match status" value="2"/>
</dbReference>
<dbReference type="AlphaFoldDB" id="A0A494VJM6"/>
<feature type="domain" description="Glycosyltransferase subfamily 4-like N-terminal" evidence="2">
    <location>
        <begin position="15"/>
        <end position="204"/>
    </location>
</feature>
<dbReference type="PANTHER" id="PTHR45947">
    <property type="entry name" value="SULFOQUINOVOSYL TRANSFERASE SQD2"/>
    <property type="match status" value="1"/>
</dbReference>
<proteinExistence type="predicted"/>
<evidence type="ECO:0000313" key="4">
    <source>
        <dbReference type="Proteomes" id="UP000270046"/>
    </source>
</evidence>
<accession>A0A494VJM6</accession>
<dbReference type="InterPro" id="IPR001296">
    <property type="entry name" value="Glyco_trans_1"/>
</dbReference>
<sequence length="413" mass="46181">MTILLISSFYYPSFVGGAEISVQMLAEGLVKAGNKVYVLVTGNANKVYRVSGVVVVSLKQRNVFSIAGTRNRHPALKVLWHLVDSCNVFYHLTISRLLGKIKPDVVHTNTIQGFSPFIWVAIKNYKIPLIHTTRDYYLLCHKCSLYNGGNCKKLCAPCKITHSLKSRFITLPDHFIGISNFILDRHKPAFKQHQNSSLIYNGVTLPAQPNRADHAEGKICLGYIGRIADDKGVAYLAGELASLGDYHRSRIKVLFAGKGESDFIDELKIKLEGIEHVFLNVVKPQDFYPAIDILIVPALWNEPFGRTVIESLSYSVPVCQADTGGLKELYNPATSWMFTPKHGNLSNLITQIIDNEAQIAIKKQSCRKQAEKFSSTAYIDNHLKLYRRLLPAQIPVSEPAITPGIEIKIKNFN</sequence>
<feature type="domain" description="Glycosyl transferase family 1" evidence="1">
    <location>
        <begin position="211"/>
        <end position="372"/>
    </location>
</feature>
<dbReference type="KEGG" id="muh:HYN43_008105"/>
<evidence type="ECO:0000259" key="2">
    <source>
        <dbReference type="Pfam" id="PF13439"/>
    </source>
</evidence>
<dbReference type="InterPro" id="IPR028098">
    <property type="entry name" value="Glyco_trans_4-like_N"/>
</dbReference>
<dbReference type="Pfam" id="PF13439">
    <property type="entry name" value="Glyco_transf_4"/>
    <property type="match status" value="1"/>
</dbReference>
<dbReference type="OrthoDB" id="9787111at2"/>
<keyword evidence="3" id="KW-0808">Transferase</keyword>
<dbReference type="InterPro" id="IPR050194">
    <property type="entry name" value="Glycosyltransferase_grp1"/>
</dbReference>
<dbReference type="GO" id="GO:0016757">
    <property type="term" value="F:glycosyltransferase activity"/>
    <property type="evidence" value="ECO:0007669"/>
    <property type="project" value="InterPro"/>
</dbReference>
<dbReference type="Pfam" id="PF00534">
    <property type="entry name" value="Glycos_transf_1"/>
    <property type="match status" value="1"/>
</dbReference>
<evidence type="ECO:0000259" key="1">
    <source>
        <dbReference type="Pfam" id="PF00534"/>
    </source>
</evidence>
<protein>
    <submittedName>
        <fullName evidence="3">Glycosyltransferase</fullName>
    </submittedName>
</protein>
<dbReference type="PANTHER" id="PTHR45947:SF3">
    <property type="entry name" value="SULFOQUINOVOSYL TRANSFERASE SQD2"/>
    <property type="match status" value="1"/>
</dbReference>
<dbReference type="RefSeq" id="WP_119408960.1">
    <property type="nucleotide sequence ID" value="NZ_CP032869.1"/>
</dbReference>
<reference evidence="3 4" key="1">
    <citation type="submission" date="2018-10" db="EMBL/GenBank/DDBJ databases">
        <title>Genome sequencing of Mucilaginibacter sp. HYN0043.</title>
        <authorList>
            <person name="Kim M."/>
            <person name="Yi H."/>
        </authorList>
    </citation>
    <scope>NUCLEOTIDE SEQUENCE [LARGE SCALE GENOMIC DNA]</scope>
    <source>
        <strain evidence="3 4">HYN0043</strain>
    </source>
</reference>
<dbReference type="CDD" id="cd03823">
    <property type="entry name" value="GT4_ExpE7-like"/>
    <property type="match status" value="1"/>
</dbReference>
<evidence type="ECO:0000313" key="3">
    <source>
        <dbReference type="EMBL" id="AYL95257.1"/>
    </source>
</evidence>
<dbReference type="Proteomes" id="UP000270046">
    <property type="component" value="Chromosome"/>
</dbReference>
<organism evidence="3 4">
    <name type="scientific">Mucilaginibacter celer</name>
    <dbReference type="NCBI Taxonomy" id="2305508"/>
    <lineage>
        <taxon>Bacteria</taxon>
        <taxon>Pseudomonadati</taxon>
        <taxon>Bacteroidota</taxon>
        <taxon>Sphingobacteriia</taxon>
        <taxon>Sphingobacteriales</taxon>
        <taxon>Sphingobacteriaceae</taxon>
        <taxon>Mucilaginibacter</taxon>
    </lineage>
</organism>
<name>A0A494VJM6_9SPHI</name>
<keyword evidence="4" id="KW-1185">Reference proteome</keyword>
<gene>
    <name evidence="3" type="ORF">HYN43_008105</name>
</gene>